<dbReference type="InterPro" id="IPR000014">
    <property type="entry name" value="PAS"/>
</dbReference>
<reference evidence="3 4" key="2">
    <citation type="submission" date="2009-02" db="EMBL/GenBank/DDBJ databases">
        <title>Draft genome sequence of Clostridium asparagiforme (DSM 15981).</title>
        <authorList>
            <person name="Sudarsanam P."/>
            <person name="Ley R."/>
            <person name="Guruge J."/>
            <person name="Turnbaugh P.J."/>
            <person name="Mahowald M."/>
            <person name="Liep D."/>
            <person name="Gordon J."/>
        </authorList>
    </citation>
    <scope>NUCLEOTIDE SEQUENCE [LARGE SCALE GENOMIC DNA]</scope>
    <source>
        <strain evidence="3 4">DSM 15981</strain>
    </source>
</reference>
<keyword evidence="4" id="KW-1185">Reference proteome</keyword>
<dbReference type="CDD" id="cd01949">
    <property type="entry name" value="GGDEF"/>
    <property type="match status" value="1"/>
</dbReference>
<dbReference type="Proteomes" id="UP000004756">
    <property type="component" value="Unassembled WGS sequence"/>
</dbReference>
<dbReference type="EMBL" id="ACCJ01000054">
    <property type="protein sequence ID" value="EEG56626.1"/>
    <property type="molecule type" value="Genomic_DNA"/>
</dbReference>
<dbReference type="Pfam" id="PF00989">
    <property type="entry name" value="PAS"/>
    <property type="match status" value="1"/>
</dbReference>
<dbReference type="PROSITE" id="PS50112">
    <property type="entry name" value="PAS"/>
    <property type="match status" value="2"/>
</dbReference>
<reference evidence="3 4" key="1">
    <citation type="submission" date="2009-01" db="EMBL/GenBank/DDBJ databases">
        <authorList>
            <person name="Fulton L."/>
            <person name="Clifton S."/>
            <person name="Fulton B."/>
            <person name="Xu J."/>
            <person name="Minx P."/>
            <person name="Pepin K.H."/>
            <person name="Johnson M."/>
            <person name="Bhonagiri V."/>
            <person name="Nash W.E."/>
            <person name="Mardis E.R."/>
            <person name="Wilson R.K."/>
        </authorList>
    </citation>
    <scope>NUCLEOTIDE SEQUENCE [LARGE SCALE GENOMIC DNA]</scope>
    <source>
        <strain evidence="3 4">DSM 15981</strain>
    </source>
</reference>
<evidence type="ECO:0000259" key="2">
    <source>
        <dbReference type="PROSITE" id="PS50887"/>
    </source>
</evidence>
<dbReference type="CDD" id="cd00130">
    <property type="entry name" value="PAS"/>
    <property type="match status" value="1"/>
</dbReference>
<dbReference type="Gene3D" id="3.30.70.270">
    <property type="match status" value="1"/>
</dbReference>
<dbReference type="InterPro" id="IPR000160">
    <property type="entry name" value="GGDEF_dom"/>
</dbReference>
<dbReference type="NCBIfam" id="TIGR00229">
    <property type="entry name" value="sensory_box"/>
    <property type="match status" value="2"/>
</dbReference>
<dbReference type="GO" id="GO:0006355">
    <property type="term" value="P:regulation of DNA-templated transcription"/>
    <property type="evidence" value="ECO:0007669"/>
    <property type="project" value="InterPro"/>
</dbReference>
<dbReference type="Pfam" id="PF00990">
    <property type="entry name" value="GGDEF"/>
    <property type="match status" value="1"/>
</dbReference>
<accession>C0CWE3</accession>
<dbReference type="NCBIfam" id="TIGR00254">
    <property type="entry name" value="GGDEF"/>
    <property type="match status" value="1"/>
</dbReference>
<organism evidence="3 4">
    <name type="scientific">[Clostridium] asparagiforme DSM 15981</name>
    <dbReference type="NCBI Taxonomy" id="518636"/>
    <lineage>
        <taxon>Bacteria</taxon>
        <taxon>Bacillati</taxon>
        <taxon>Bacillota</taxon>
        <taxon>Clostridia</taxon>
        <taxon>Lachnospirales</taxon>
        <taxon>Lachnospiraceae</taxon>
        <taxon>Enterocloster</taxon>
    </lineage>
</organism>
<dbReference type="PROSITE" id="PS50887">
    <property type="entry name" value="GGDEF"/>
    <property type="match status" value="1"/>
</dbReference>
<feature type="domain" description="PAS" evidence="1">
    <location>
        <begin position="263"/>
        <end position="308"/>
    </location>
</feature>
<dbReference type="Pfam" id="PF08448">
    <property type="entry name" value="PAS_4"/>
    <property type="match status" value="1"/>
</dbReference>
<proteinExistence type="predicted"/>
<evidence type="ECO:0000313" key="3">
    <source>
        <dbReference type="EMBL" id="EEG56626.1"/>
    </source>
</evidence>
<dbReference type="InterPro" id="IPR052155">
    <property type="entry name" value="Biofilm_reg_signaling"/>
</dbReference>
<dbReference type="SMART" id="SM00267">
    <property type="entry name" value="GGDEF"/>
    <property type="match status" value="1"/>
</dbReference>
<feature type="domain" description="PAS" evidence="1">
    <location>
        <begin position="138"/>
        <end position="195"/>
    </location>
</feature>
<dbReference type="PANTHER" id="PTHR44757:SF2">
    <property type="entry name" value="BIOFILM ARCHITECTURE MAINTENANCE PROTEIN MBAA"/>
    <property type="match status" value="1"/>
</dbReference>
<dbReference type="Gene3D" id="3.30.450.20">
    <property type="entry name" value="PAS domain"/>
    <property type="match status" value="2"/>
</dbReference>
<dbReference type="InterPro" id="IPR035965">
    <property type="entry name" value="PAS-like_dom_sf"/>
</dbReference>
<dbReference type="HOGENOM" id="CLU_000445_11_25_9"/>
<dbReference type="InterPro" id="IPR013656">
    <property type="entry name" value="PAS_4"/>
</dbReference>
<evidence type="ECO:0000259" key="1">
    <source>
        <dbReference type="PROSITE" id="PS50112"/>
    </source>
</evidence>
<dbReference type="InterPro" id="IPR029787">
    <property type="entry name" value="Nucleotide_cyclase"/>
</dbReference>
<protein>
    <submittedName>
        <fullName evidence="3">Diguanylate cyclase (GGDEF) domain protein</fullName>
    </submittedName>
</protein>
<dbReference type="SUPFAM" id="SSF55785">
    <property type="entry name" value="PYP-like sensor domain (PAS domain)"/>
    <property type="match status" value="2"/>
</dbReference>
<feature type="domain" description="GGDEF" evidence="2">
    <location>
        <begin position="407"/>
        <end position="539"/>
    </location>
</feature>
<dbReference type="PANTHER" id="PTHR44757">
    <property type="entry name" value="DIGUANYLATE CYCLASE DGCP"/>
    <property type="match status" value="1"/>
</dbReference>
<evidence type="ECO:0000313" key="4">
    <source>
        <dbReference type="Proteomes" id="UP000004756"/>
    </source>
</evidence>
<comment type="caution">
    <text evidence="3">The sequence shown here is derived from an EMBL/GenBank/DDBJ whole genome shotgun (WGS) entry which is preliminary data.</text>
</comment>
<name>C0CWE3_9FIRM</name>
<dbReference type="InterPro" id="IPR013767">
    <property type="entry name" value="PAS_fold"/>
</dbReference>
<gene>
    <name evidence="3" type="ORF">CLOSTASPAR_01298</name>
</gene>
<dbReference type="AlphaFoldDB" id="C0CWE3"/>
<dbReference type="SUPFAM" id="SSF55073">
    <property type="entry name" value="Nucleotide cyclase"/>
    <property type="match status" value="1"/>
</dbReference>
<dbReference type="SMART" id="SM00091">
    <property type="entry name" value="PAS"/>
    <property type="match status" value="2"/>
</dbReference>
<sequence>MGCAATDGGTSMYHCRLRIAVFDEKPDLAEMVRQIEPLERFEHAVERRSAKELTAVENFGLLIWNLGDGMSPGALREICGPDTVLVYCADRHWLDCGGGDEIGEADEIWELPLNFRCARQRLERLLKQIKLERDLHLYRSYLDTAIDSIPDMVWFKALDGTHVKVNKAFCSTVGKSREDVTGRDHCYIWDVSREDFERGEGVCKETEDAVIKERKTLQFTEMVKSHGSLRQFRTYKSPLFDSDGVTILGTVGIGHDVTDLVNLNTEVEILLSSMPYAILLRDNEGRILNVNKPFEQYFEVRREEVLGKEYEGWISRAFFEEHSINSEGFVESKVCLNGEAGRTLEIHENNIYDIFENVVGKLSIFRDVTMERQLEEQILRNSNTDFLTGLYNRRSLYQYLHNNRNGRLLNLLYVDLDYFKHVNDTYGHKVGDDALILTAKVLRECFKNEFIARIGGDEFLIVQLGEAQREALESKAQQLLDQLSDVFGSTENMDSLSASIGIVQNGAPDRDIDLLIQQSDAALYQAKESGRGKYCIYGIS</sequence>
<dbReference type="InterPro" id="IPR043128">
    <property type="entry name" value="Rev_trsase/Diguanyl_cyclase"/>
</dbReference>